<gene>
    <name evidence="4" type="ORF">FSARC_8019</name>
</gene>
<evidence type="ECO:0000256" key="1">
    <source>
        <dbReference type="ARBA" id="ARBA00023242"/>
    </source>
</evidence>
<dbReference type="SMART" id="SM00066">
    <property type="entry name" value="GAL4"/>
    <property type="match status" value="1"/>
</dbReference>
<dbReference type="GO" id="GO:0000981">
    <property type="term" value="F:DNA-binding transcription factor activity, RNA polymerase II-specific"/>
    <property type="evidence" value="ECO:0007669"/>
    <property type="project" value="InterPro"/>
</dbReference>
<dbReference type="Proteomes" id="UP000622797">
    <property type="component" value="Unassembled WGS sequence"/>
</dbReference>
<dbReference type="AlphaFoldDB" id="A0A8H4X7N5"/>
<dbReference type="Gene3D" id="4.10.240.10">
    <property type="entry name" value="Zn(2)-C6 fungal-type DNA-binding domain"/>
    <property type="match status" value="1"/>
</dbReference>
<dbReference type="PROSITE" id="PS50048">
    <property type="entry name" value="ZN2_CY6_FUNGAL_2"/>
    <property type="match status" value="1"/>
</dbReference>
<dbReference type="InterPro" id="IPR053178">
    <property type="entry name" value="Osmoadaptation_assoc"/>
</dbReference>
<dbReference type="PANTHER" id="PTHR38111:SF9">
    <property type="entry name" value="ZN(2)-C6 FUNGAL-TYPE DOMAIN-CONTAINING PROTEIN"/>
    <property type="match status" value="1"/>
</dbReference>
<organism evidence="4 5">
    <name type="scientific">Fusarium sarcochroum</name>
    <dbReference type="NCBI Taxonomy" id="1208366"/>
    <lineage>
        <taxon>Eukaryota</taxon>
        <taxon>Fungi</taxon>
        <taxon>Dikarya</taxon>
        <taxon>Ascomycota</taxon>
        <taxon>Pezizomycotina</taxon>
        <taxon>Sordariomycetes</taxon>
        <taxon>Hypocreomycetidae</taxon>
        <taxon>Hypocreales</taxon>
        <taxon>Nectriaceae</taxon>
        <taxon>Fusarium</taxon>
        <taxon>Fusarium lateritium species complex</taxon>
    </lineage>
</organism>
<sequence>MKVRKKTLCLTCRRRKVRCDGKRPACSQCLNSGRSCEGYPDALFVPWHSSSGLGQTTAEPSPTRASNKITSTVNSPSSLNNLICHHTKVPPDVASIYPFLTDPWENTISLIIRNYVPDREASADITDIVPQSPRICGSWVTALPDLAAGSSGRLGECLTSAMNALALSITSYRTGTRLNQPISLSYGHALRLLQHNLYSSKSCYKAEQAAAVMCVALLEGVAELIRLSSPELFSAGTQHKLFIGIRPLLVIHAVMSRKTTFLAEDGWTQEPFQHYQPSPLQSLLSIAASISGVLERIDTQKQEPTDTAANAAKTNLTQLMKIRMRFESWANSFERESPEPLYWYQTQDEDIERHDNMLSFPSLSTANALTHLWSFQIICMSQIQDLLVRFPELNGFKIIVSIAALRKSCIELSAKILQSMEFLMRQDFMLYGRFSTGFPLQTAYQSLVVDTEGRNVLRKLEKSVVKHIDIDVNSFLSKPPTTGDADARRGTMQESQVANDEIASTKK</sequence>
<reference evidence="4" key="1">
    <citation type="journal article" date="2020" name="BMC Genomics">
        <title>Correction to: Identification and distribution of gene clusters required for synthesis of sphingolipid metabolism inhibitors in diverse species of the filamentous fungus Fusarium.</title>
        <authorList>
            <person name="Kim H.S."/>
            <person name="Lohmar J.M."/>
            <person name="Busman M."/>
            <person name="Brown D.W."/>
            <person name="Naumann T.A."/>
            <person name="Divon H.H."/>
            <person name="Lysoe E."/>
            <person name="Uhlig S."/>
            <person name="Proctor R.H."/>
        </authorList>
    </citation>
    <scope>NUCLEOTIDE SEQUENCE</scope>
    <source>
        <strain evidence="4">NRRL 20472</strain>
    </source>
</reference>
<evidence type="ECO:0000259" key="3">
    <source>
        <dbReference type="PROSITE" id="PS50048"/>
    </source>
</evidence>
<dbReference type="PANTHER" id="PTHR38111">
    <property type="entry name" value="ZN(2)-C6 FUNGAL-TYPE DOMAIN-CONTAINING PROTEIN-RELATED"/>
    <property type="match status" value="1"/>
</dbReference>
<feature type="domain" description="Zn(2)-C6 fungal-type" evidence="3">
    <location>
        <begin position="8"/>
        <end position="36"/>
    </location>
</feature>
<protein>
    <recommendedName>
        <fullName evidence="3">Zn(2)-C6 fungal-type domain-containing protein</fullName>
    </recommendedName>
</protein>
<dbReference type="InterPro" id="IPR036864">
    <property type="entry name" value="Zn2-C6_fun-type_DNA-bd_sf"/>
</dbReference>
<comment type="caution">
    <text evidence="4">The sequence shown here is derived from an EMBL/GenBank/DDBJ whole genome shotgun (WGS) entry which is preliminary data.</text>
</comment>
<name>A0A8H4X7N5_9HYPO</name>
<evidence type="ECO:0000256" key="2">
    <source>
        <dbReference type="SAM" id="MobiDB-lite"/>
    </source>
</evidence>
<dbReference type="EMBL" id="JABEXW010000432">
    <property type="protein sequence ID" value="KAF4964021.1"/>
    <property type="molecule type" value="Genomic_DNA"/>
</dbReference>
<dbReference type="SUPFAM" id="SSF57701">
    <property type="entry name" value="Zn2/Cys6 DNA-binding domain"/>
    <property type="match status" value="1"/>
</dbReference>
<keyword evidence="5" id="KW-1185">Reference proteome</keyword>
<feature type="region of interest" description="Disordered" evidence="2">
    <location>
        <begin position="479"/>
        <end position="507"/>
    </location>
</feature>
<dbReference type="InterPro" id="IPR001138">
    <property type="entry name" value="Zn2Cys6_DnaBD"/>
</dbReference>
<evidence type="ECO:0000313" key="4">
    <source>
        <dbReference type="EMBL" id="KAF4964021.1"/>
    </source>
</evidence>
<dbReference type="OrthoDB" id="4491390at2759"/>
<dbReference type="GO" id="GO:0008270">
    <property type="term" value="F:zinc ion binding"/>
    <property type="evidence" value="ECO:0007669"/>
    <property type="project" value="InterPro"/>
</dbReference>
<evidence type="ECO:0000313" key="5">
    <source>
        <dbReference type="Proteomes" id="UP000622797"/>
    </source>
</evidence>
<keyword evidence="1" id="KW-0539">Nucleus</keyword>
<proteinExistence type="predicted"/>
<dbReference type="Pfam" id="PF00172">
    <property type="entry name" value="Zn_clus"/>
    <property type="match status" value="1"/>
</dbReference>
<accession>A0A8H4X7N5</accession>
<reference evidence="4" key="2">
    <citation type="submission" date="2020-05" db="EMBL/GenBank/DDBJ databases">
        <authorList>
            <person name="Kim H.-S."/>
            <person name="Proctor R.H."/>
            <person name="Brown D.W."/>
        </authorList>
    </citation>
    <scope>NUCLEOTIDE SEQUENCE</scope>
    <source>
        <strain evidence="4">NRRL 20472</strain>
    </source>
</reference>
<dbReference type="CDD" id="cd00067">
    <property type="entry name" value="GAL4"/>
    <property type="match status" value="1"/>
</dbReference>